<protein>
    <submittedName>
        <fullName evidence="1">Uncharacterized protein</fullName>
    </submittedName>
</protein>
<sequence length="104" mass="11946">MTKKPGPCRHCSNRYHHIDDFYALHGYPEGHWLHQSHSAPLLPTHPALALSANASSNGFTLSTQAIYDQLQQITEKIKTTYKTLKHETKFDAHHSTRKFFKFSV</sequence>
<dbReference type="EMBL" id="JBFOLJ010000007">
    <property type="protein sequence ID" value="KAL2521060.1"/>
    <property type="molecule type" value="Genomic_DNA"/>
</dbReference>
<evidence type="ECO:0000313" key="2">
    <source>
        <dbReference type="Proteomes" id="UP001604277"/>
    </source>
</evidence>
<keyword evidence="2" id="KW-1185">Reference proteome</keyword>
<gene>
    <name evidence="1" type="ORF">Fot_24983</name>
</gene>
<evidence type="ECO:0000313" key="1">
    <source>
        <dbReference type="EMBL" id="KAL2521060.1"/>
    </source>
</evidence>
<accession>A0ABD1U934</accession>
<dbReference type="Proteomes" id="UP001604277">
    <property type="component" value="Unassembled WGS sequence"/>
</dbReference>
<proteinExistence type="predicted"/>
<name>A0ABD1U934_9LAMI</name>
<dbReference type="AlphaFoldDB" id="A0ABD1U934"/>
<organism evidence="1 2">
    <name type="scientific">Forsythia ovata</name>
    <dbReference type="NCBI Taxonomy" id="205694"/>
    <lineage>
        <taxon>Eukaryota</taxon>
        <taxon>Viridiplantae</taxon>
        <taxon>Streptophyta</taxon>
        <taxon>Embryophyta</taxon>
        <taxon>Tracheophyta</taxon>
        <taxon>Spermatophyta</taxon>
        <taxon>Magnoliopsida</taxon>
        <taxon>eudicotyledons</taxon>
        <taxon>Gunneridae</taxon>
        <taxon>Pentapetalae</taxon>
        <taxon>asterids</taxon>
        <taxon>lamiids</taxon>
        <taxon>Lamiales</taxon>
        <taxon>Oleaceae</taxon>
        <taxon>Forsythieae</taxon>
        <taxon>Forsythia</taxon>
    </lineage>
</organism>
<comment type="caution">
    <text evidence="1">The sequence shown here is derived from an EMBL/GenBank/DDBJ whole genome shotgun (WGS) entry which is preliminary data.</text>
</comment>
<reference evidence="2" key="1">
    <citation type="submission" date="2024-07" db="EMBL/GenBank/DDBJ databases">
        <title>Two chromosome-level genome assemblies of Korean endemic species Abeliophyllum distichum and Forsythia ovata (Oleaceae).</title>
        <authorList>
            <person name="Jang H."/>
        </authorList>
    </citation>
    <scope>NUCLEOTIDE SEQUENCE [LARGE SCALE GENOMIC DNA]</scope>
</reference>